<dbReference type="SUPFAM" id="SSF47762">
    <property type="entry name" value="PAH2 domain"/>
    <property type="match status" value="1"/>
</dbReference>
<organism evidence="4 5">
    <name type="scientific">Rhizoclosmatium globosum</name>
    <dbReference type="NCBI Taxonomy" id="329046"/>
    <lineage>
        <taxon>Eukaryota</taxon>
        <taxon>Fungi</taxon>
        <taxon>Fungi incertae sedis</taxon>
        <taxon>Chytridiomycota</taxon>
        <taxon>Chytridiomycota incertae sedis</taxon>
        <taxon>Chytridiomycetes</taxon>
        <taxon>Chytridiales</taxon>
        <taxon>Chytriomycetaceae</taxon>
        <taxon>Rhizoclosmatium</taxon>
    </lineage>
</organism>
<protein>
    <submittedName>
        <fullName evidence="4">Uncharacterized protein</fullName>
    </submittedName>
</protein>
<dbReference type="Pfam" id="PF02671">
    <property type="entry name" value="PAH"/>
    <property type="match status" value="1"/>
</dbReference>
<evidence type="ECO:0000313" key="4">
    <source>
        <dbReference type="EMBL" id="ORY53770.1"/>
    </source>
</evidence>
<dbReference type="Proteomes" id="UP000193642">
    <property type="component" value="Unassembled WGS sequence"/>
</dbReference>
<keyword evidence="2 3" id="KW-0539">Nucleus</keyword>
<dbReference type="GO" id="GO:0005634">
    <property type="term" value="C:nucleus"/>
    <property type="evidence" value="ECO:0007669"/>
    <property type="project" value="UniProtKB-SubCell"/>
</dbReference>
<comment type="subcellular location">
    <subcellularLocation>
        <location evidence="1 3">Nucleus</location>
    </subcellularLocation>
</comment>
<gene>
    <name evidence="4" type="ORF">BCR33DRAFT_761095</name>
</gene>
<name>A0A1Y2D3E0_9FUNG</name>
<proteinExistence type="predicted"/>
<dbReference type="OrthoDB" id="4728498at2759"/>
<feature type="non-terminal residue" evidence="4">
    <location>
        <position position="99"/>
    </location>
</feature>
<feature type="non-terminal residue" evidence="4">
    <location>
        <position position="1"/>
    </location>
</feature>
<evidence type="ECO:0000256" key="3">
    <source>
        <dbReference type="PROSITE-ProRule" id="PRU00810"/>
    </source>
</evidence>
<evidence type="ECO:0000256" key="2">
    <source>
        <dbReference type="ARBA" id="ARBA00023242"/>
    </source>
</evidence>
<keyword evidence="5" id="KW-1185">Reference proteome</keyword>
<dbReference type="EMBL" id="MCGO01000001">
    <property type="protein sequence ID" value="ORY53770.1"/>
    <property type="molecule type" value="Genomic_DNA"/>
</dbReference>
<evidence type="ECO:0000256" key="1">
    <source>
        <dbReference type="ARBA" id="ARBA00004123"/>
    </source>
</evidence>
<dbReference type="GO" id="GO:0006355">
    <property type="term" value="P:regulation of DNA-templated transcription"/>
    <property type="evidence" value="ECO:0007669"/>
    <property type="project" value="InterPro"/>
</dbReference>
<reference evidence="4 5" key="1">
    <citation type="submission" date="2016-07" db="EMBL/GenBank/DDBJ databases">
        <title>Pervasive Adenine N6-methylation of Active Genes in Fungi.</title>
        <authorList>
            <consortium name="DOE Joint Genome Institute"/>
            <person name="Mondo S.J."/>
            <person name="Dannebaum R.O."/>
            <person name="Kuo R.C."/>
            <person name="Labutti K."/>
            <person name="Haridas S."/>
            <person name="Kuo A."/>
            <person name="Salamov A."/>
            <person name="Ahrendt S.R."/>
            <person name="Lipzen A."/>
            <person name="Sullivan W."/>
            <person name="Andreopoulos W.B."/>
            <person name="Clum A."/>
            <person name="Lindquist E."/>
            <person name="Daum C."/>
            <person name="Ramamoorthy G.K."/>
            <person name="Gryganskyi A."/>
            <person name="Culley D."/>
            <person name="Magnuson J.K."/>
            <person name="James T.Y."/>
            <person name="O'Malley M.A."/>
            <person name="Stajich J.E."/>
            <person name="Spatafora J.W."/>
            <person name="Visel A."/>
            <person name="Grigoriev I.V."/>
        </authorList>
    </citation>
    <scope>NUCLEOTIDE SEQUENCE [LARGE SCALE GENOMIC DNA]</scope>
    <source>
        <strain evidence="4 5">JEL800</strain>
    </source>
</reference>
<dbReference type="PROSITE" id="PS51477">
    <property type="entry name" value="PAH"/>
    <property type="match status" value="1"/>
</dbReference>
<dbReference type="Gene3D" id="1.20.1160.11">
    <property type="entry name" value="Paired amphipathic helix"/>
    <property type="match status" value="1"/>
</dbReference>
<dbReference type="InterPro" id="IPR003822">
    <property type="entry name" value="PAH"/>
</dbReference>
<accession>A0A1Y2D3E0</accession>
<dbReference type="InterPro" id="IPR036600">
    <property type="entry name" value="PAH_sf"/>
</dbReference>
<comment type="caution">
    <text evidence="4">The sequence shown here is derived from an EMBL/GenBank/DDBJ whole genome shotgun (WGS) entry which is preliminary data.</text>
</comment>
<evidence type="ECO:0000313" key="5">
    <source>
        <dbReference type="Proteomes" id="UP000193642"/>
    </source>
</evidence>
<sequence>SQPECKHILHTPTQRVTLVAAIDDVVQSKSKAPASVVESVVFLEAVKRSGGAVLHAAFVRLLGRFRNGELGTGDVVGEVKTLFAGRPDLVRGFAVFLPE</sequence>
<dbReference type="AlphaFoldDB" id="A0A1Y2D3E0"/>